<accession>A0A9E8MT80</accession>
<reference evidence="1" key="1">
    <citation type="submission" date="2022-11" db="EMBL/GenBank/DDBJ databases">
        <title>Lacinutrix neustonica HL-RS19T sp. nov., isolated from the surface microlayer sample of brackish Lake Shihwa.</title>
        <authorList>
            <person name="Choi J.Y."/>
            <person name="Hwang C.Y."/>
        </authorList>
    </citation>
    <scope>NUCLEOTIDE SEQUENCE</scope>
    <source>
        <strain evidence="1">HL-RS19</strain>
    </source>
</reference>
<protein>
    <submittedName>
        <fullName evidence="1">Uncharacterized protein</fullName>
    </submittedName>
</protein>
<evidence type="ECO:0000313" key="1">
    <source>
        <dbReference type="EMBL" id="WAC01033.1"/>
    </source>
</evidence>
<dbReference type="Proteomes" id="UP001164705">
    <property type="component" value="Chromosome"/>
</dbReference>
<name>A0A9E8MT80_9FLAO</name>
<gene>
    <name evidence="1" type="ORF">N7U66_12695</name>
</gene>
<dbReference type="EMBL" id="CP113088">
    <property type="protein sequence ID" value="WAC01033.1"/>
    <property type="molecule type" value="Genomic_DNA"/>
</dbReference>
<dbReference type="KEGG" id="lnu:N7U66_12695"/>
<proteinExistence type="predicted"/>
<dbReference type="RefSeq" id="WP_267675581.1">
    <property type="nucleotide sequence ID" value="NZ_CP113088.1"/>
</dbReference>
<sequence length="40" mass="4569">MKTTQSNTDLHLDALDFISNELCQEFDNVFHSLDDAIVID</sequence>
<evidence type="ECO:0000313" key="2">
    <source>
        <dbReference type="Proteomes" id="UP001164705"/>
    </source>
</evidence>
<keyword evidence="2" id="KW-1185">Reference proteome</keyword>
<organism evidence="1 2">
    <name type="scientific">Lacinutrix neustonica</name>
    <dbReference type="NCBI Taxonomy" id="2980107"/>
    <lineage>
        <taxon>Bacteria</taxon>
        <taxon>Pseudomonadati</taxon>
        <taxon>Bacteroidota</taxon>
        <taxon>Flavobacteriia</taxon>
        <taxon>Flavobacteriales</taxon>
        <taxon>Flavobacteriaceae</taxon>
        <taxon>Lacinutrix</taxon>
    </lineage>
</organism>
<dbReference type="AlphaFoldDB" id="A0A9E8MT80"/>